<feature type="non-terminal residue" evidence="2">
    <location>
        <position position="187"/>
    </location>
</feature>
<gene>
    <name evidence="2" type="primary">Wdhd1_1</name>
    <name evidence="2" type="ORF">CATFUS_R02549</name>
</gene>
<feature type="compositionally biased region" description="Acidic residues" evidence="1">
    <location>
        <begin position="70"/>
        <end position="80"/>
    </location>
</feature>
<sequence length="187" mass="20632">IVVWNVETQQCIERMKHEKKYSICGLAWHPKYKQIAYTDTEGNLGLLENIGDVEKPNDKVASAVDKDYNDLFDGDDDDYLNGDTIEPPSSPKTGDHEDDADDLIQPPGHGRRAVIDDDDDNSLDIGLIKAGSGLLEKEDDGDDQTGGFAALPASSTQPFYDGPMPTPRQKPFQSGSTPVHLMHRFMV</sequence>
<dbReference type="EMBL" id="VWYD01008413">
    <property type="protein sequence ID" value="NXQ41136.1"/>
    <property type="molecule type" value="Genomic_DNA"/>
</dbReference>
<evidence type="ECO:0000256" key="1">
    <source>
        <dbReference type="SAM" id="MobiDB-lite"/>
    </source>
</evidence>
<evidence type="ECO:0000313" key="3">
    <source>
        <dbReference type="Proteomes" id="UP000519684"/>
    </source>
</evidence>
<dbReference type="GO" id="GO:0006281">
    <property type="term" value="P:DNA repair"/>
    <property type="evidence" value="ECO:0007669"/>
    <property type="project" value="TreeGrafter"/>
</dbReference>
<protein>
    <submittedName>
        <fullName evidence="2">WDHD1 protein</fullName>
    </submittedName>
</protein>
<dbReference type="Proteomes" id="UP000519684">
    <property type="component" value="Unassembled WGS sequence"/>
</dbReference>
<dbReference type="GO" id="GO:0003682">
    <property type="term" value="F:chromatin binding"/>
    <property type="evidence" value="ECO:0007669"/>
    <property type="project" value="TreeGrafter"/>
</dbReference>
<organism evidence="2 3">
    <name type="scientific">Catharus fuscescens</name>
    <name type="common">Veery</name>
    <name type="synonym">Turdus fuscescens</name>
    <dbReference type="NCBI Taxonomy" id="159581"/>
    <lineage>
        <taxon>Eukaryota</taxon>
        <taxon>Metazoa</taxon>
        <taxon>Chordata</taxon>
        <taxon>Craniata</taxon>
        <taxon>Vertebrata</taxon>
        <taxon>Euteleostomi</taxon>
        <taxon>Archelosauria</taxon>
        <taxon>Archosauria</taxon>
        <taxon>Dinosauria</taxon>
        <taxon>Saurischia</taxon>
        <taxon>Theropoda</taxon>
        <taxon>Coelurosauria</taxon>
        <taxon>Aves</taxon>
        <taxon>Neognathae</taxon>
        <taxon>Neoaves</taxon>
        <taxon>Telluraves</taxon>
        <taxon>Australaves</taxon>
        <taxon>Passeriformes</taxon>
        <taxon>Turdidae</taxon>
        <taxon>Catharus</taxon>
    </lineage>
</organism>
<dbReference type="AlphaFoldDB" id="A0A7L2CUU2"/>
<dbReference type="SUPFAM" id="SSF50969">
    <property type="entry name" value="YVTN repeat-like/Quinoprotein amine dehydrogenase"/>
    <property type="match status" value="1"/>
</dbReference>
<reference evidence="2 3" key="1">
    <citation type="submission" date="2019-09" db="EMBL/GenBank/DDBJ databases">
        <title>Bird 10,000 Genomes (B10K) Project - Family phase.</title>
        <authorList>
            <person name="Zhang G."/>
        </authorList>
    </citation>
    <scope>NUCLEOTIDE SEQUENCE [LARGE SCALE GENOMIC DNA]</scope>
    <source>
        <strain evidence="2">B10K-DU-001-17</strain>
        <tissue evidence="2">Muscle</tissue>
    </source>
</reference>
<feature type="region of interest" description="Disordered" evidence="1">
    <location>
        <begin position="68"/>
        <end position="179"/>
    </location>
</feature>
<dbReference type="GO" id="GO:0006261">
    <property type="term" value="P:DNA-templated DNA replication"/>
    <property type="evidence" value="ECO:0007669"/>
    <property type="project" value="TreeGrafter"/>
</dbReference>
<comment type="caution">
    <text evidence="2">The sequence shown here is derived from an EMBL/GenBank/DDBJ whole genome shotgun (WGS) entry which is preliminary data.</text>
</comment>
<dbReference type="PANTHER" id="PTHR19932:SF10">
    <property type="entry name" value="WD REPEAT AND HMG-BOX DNA-BINDING PROTEIN 1"/>
    <property type="match status" value="1"/>
</dbReference>
<accession>A0A7L2CUU2</accession>
<dbReference type="GO" id="GO:0000278">
    <property type="term" value="P:mitotic cell cycle"/>
    <property type="evidence" value="ECO:0007669"/>
    <property type="project" value="TreeGrafter"/>
</dbReference>
<dbReference type="InterPro" id="IPR011044">
    <property type="entry name" value="Quino_amine_DH_bsu"/>
</dbReference>
<name>A0A7L2CUU2_CATFU</name>
<dbReference type="GO" id="GO:0043596">
    <property type="term" value="C:nuclear replication fork"/>
    <property type="evidence" value="ECO:0007669"/>
    <property type="project" value="TreeGrafter"/>
</dbReference>
<keyword evidence="3" id="KW-1185">Reference proteome</keyword>
<evidence type="ECO:0000313" key="2">
    <source>
        <dbReference type="EMBL" id="NXQ41136.1"/>
    </source>
</evidence>
<proteinExistence type="predicted"/>
<feature type="non-terminal residue" evidence="2">
    <location>
        <position position="1"/>
    </location>
</feature>
<dbReference type="PANTHER" id="PTHR19932">
    <property type="entry name" value="WD REPEAT AND HMG-BOX DNA BINDING PROTEIN"/>
    <property type="match status" value="1"/>
</dbReference>